<dbReference type="EMBL" id="FOHW01000003">
    <property type="protein sequence ID" value="SES91530.1"/>
    <property type="molecule type" value="Genomic_DNA"/>
</dbReference>
<sequence length="65" mass="7120">MRGIKSHVSADKCTIKVYIQRTAHQDGSLDRCQTGAIDPVAALHRPHLNYGLPGQPRPDVVIGLF</sequence>
<evidence type="ECO:0000313" key="2">
    <source>
        <dbReference type="Proteomes" id="UP000182332"/>
    </source>
</evidence>
<dbReference type="Proteomes" id="UP000182332">
    <property type="component" value="Unassembled WGS sequence"/>
</dbReference>
<name>A0A1I0ABJ8_9PSED</name>
<proteinExistence type="predicted"/>
<gene>
    <name evidence="1" type="ORF">SAMN05216197_103217</name>
</gene>
<evidence type="ECO:0000313" key="1">
    <source>
        <dbReference type="EMBL" id="SES91530.1"/>
    </source>
</evidence>
<reference evidence="1 2" key="1">
    <citation type="submission" date="2016-10" db="EMBL/GenBank/DDBJ databases">
        <authorList>
            <person name="de Groot N.N."/>
        </authorList>
    </citation>
    <scope>NUCLEOTIDE SEQUENCE [LARGE SCALE GENOMIC DNA]</scope>
    <source>
        <strain evidence="1 2">DSM 11363</strain>
    </source>
</reference>
<protein>
    <submittedName>
        <fullName evidence="1">Uncharacterized protein</fullName>
    </submittedName>
</protein>
<organism evidence="1 2">
    <name type="scientific">Pseudomonas graminis</name>
    <dbReference type="NCBI Taxonomy" id="158627"/>
    <lineage>
        <taxon>Bacteria</taxon>
        <taxon>Pseudomonadati</taxon>
        <taxon>Pseudomonadota</taxon>
        <taxon>Gammaproteobacteria</taxon>
        <taxon>Pseudomonadales</taxon>
        <taxon>Pseudomonadaceae</taxon>
        <taxon>Pseudomonas</taxon>
    </lineage>
</organism>
<accession>A0A1I0ABJ8</accession>
<dbReference type="AlphaFoldDB" id="A0A1I0ABJ8"/>